<protein>
    <submittedName>
        <fullName evidence="1">NAD(P)-binding protein</fullName>
    </submittedName>
</protein>
<reference evidence="1 2" key="1">
    <citation type="submission" date="2023-01" db="EMBL/GenBank/DDBJ databases">
        <title>Analysis of 21 Apiospora genomes using comparative genomics revels a genus with tremendous synthesis potential of carbohydrate active enzymes and secondary metabolites.</title>
        <authorList>
            <person name="Sorensen T."/>
        </authorList>
    </citation>
    <scope>NUCLEOTIDE SEQUENCE [LARGE SCALE GENOMIC DNA]</scope>
    <source>
        <strain evidence="1 2">CBS 20057</strain>
    </source>
</reference>
<dbReference type="InterPro" id="IPR051593">
    <property type="entry name" value="Ergosterol_Biosynth_ERG27"/>
</dbReference>
<dbReference type="PANTHER" id="PTHR43647">
    <property type="entry name" value="DEHYDROGENASE"/>
    <property type="match status" value="1"/>
</dbReference>
<dbReference type="Proteomes" id="UP001396898">
    <property type="component" value="Unassembled WGS sequence"/>
</dbReference>
<name>A0ABR1S082_9PEZI</name>
<dbReference type="EMBL" id="JAQQWI010000008">
    <property type="protein sequence ID" value="KAK8023423.1"/>
    <property type="molecule type" value="Genomic_DNA"/>
</dbReference>
<accession>A0ABR1S082</accession>
<proteinExistence type="predicted"/>
<organism evidence="1 2">
    <name type="scientific">Apiospora marii</name>
    <dbReference type="NCBI Taxonomy" id="335849"/>
    <lineage>
        <taxon>Eukaryota</taxon>
        <taxon>Fungi</taxon>
        <taxon>Dikarya</taxon>
        <taxon>Ascomycota</taxon>
        <taxon>Pezizomycotina</taxon>
        <taxon>Sordariomycetes</taxon>
        <taxon>Xylariomycetidae</taxon>
        <taxon>Amphisphaeriales</taxon>
        <taxon>Apiosporaceae</taxon>
        <taxon>Apiospora</taxon>
    </lineage>
</organism>
<dbReference type="InterPro" id="IPR036291">
    <property type="entry name" value="NAD(P)-bd_dom_sf"/>
</dbReference>
<dbReference type="SUPFAM" id="SSF51735">
    <property type="entry name" value="NAD(P)-binding Rossmann-fold domains"/>
    <property type="match status" value="1"/>
</dbReference>
<keyword evidence="2" id="KW-1185">Reference proteome</keyword>
<dbReference type="Gene3D" id="3.40.50.720">
    <property type="entry name" value="NAD(P)-binding Rossmann-like Domain"/>
    <property type="match status" value="1"/>
</dbReference>
<evidence type="ECO:0000313" key="2">
    <source>
        <dbReference type="Proteomes" id="UP001396898"/>
    </source>
</evidence>
<gene>
    <name evidence="1" type="ORF">PG991_006662</name>
</gene>
<evidence type="ECO:0000313" key="1">
    <source>
        <dbReference type="EMBL" id="KAK8023423.1"/>
    </source>
</evidence>
<comment type="caution">
    <text evidence="1">The sequence shown here is derived from an EMBL/GenBank/DDBJ whole genome shotgun (WGS) entry which is preliminary data.</text>
</comment>
<sequence>MAGTIILTGANGSLGLRAADYLLKTYPKYDAVFNVRDVSDTDPNTRNLRSVISQYPQAKASVHQVDHADLSAVHEFASFVSASVAAKDLPPLKSIICNAIYWNLVGDPELTVDGYDKTIQVSHIAHVALVMRLIGSFADDGGRVVLFSSVGHYRKPNAMTHLLPELPDETDKIVHPTSGDNKQAYGFQRYATGKFMITTWMYSLNHHLQALSICFGTRLLTVFNAKNPKLKNITAIAVNPGDMGDSRAFATNTPLSIRLVQALIVKPFLPLITRMVAPTFRSAAAAAVDVVELAVDRAHRGERGYFTMLDKDSSDPMTMDEEVQEVAWRKSLEWAKITKNNTAPDGGVA</sequence>
<dbReference type="PANTHER" id="PTHR43647:SF4">
    <property type="entry name" value="KETOREDUCTASE (KR) DOMAIN-CONTAINING PROTEIN"/>
    <property type="match status" value="1"/>
</dbReference>